<dbReference type="EMBL" id="GIBP01009576">
    <property type="protein sequence ID" value="NDV38545.1"/>
    <property type="molecule type" value="Transcribed_RNA"/>
</dbReference>
<dbReference type="GO" id="GO:0008179">
    <property type="term" value="F:adenylate cyclase binding"/>
    <property type="evidence" value="ECO:0007669"/>
    <property type="project" value="TreeGrafter"/>
</dbReference>
<organism evidence="3">
    <name type="scientific">Arcella intermedia</name>
    <dbReference type="NCBI Taxonomy" id="1963864"/>
    <lineage>
        <taxon>Eukaryota</taxon>
        <taxon>Amoebozoa</taxon>
        <taxon>Tubulinea</taxon>
        <taxon>Elardia</taxon>
        <taxon>Arcellinida</taxon>
        <taxon>Sphaerothecina</taxon>
        <taxon>Arcellidae</taxon>
        <taxon>Arcella</taxon>
    </lineage>
</organism>
<dbReference type="SUPFAM" id="SSF69340">
    <property type="entry name" value="C-terminal domain of adenylylcyclase associated protein"/>
    <property type="match status" value="1"/>
</dbReference>
<proteinExistence type="inferred from homology"/>
<evidence type="ECO:0000259" key="2">
    <source>
        <dbReference type="PROSITE" id="PS51329"/>
    </source>
</evidence>
<dbReference type="Pfam" id="PF08603">
    <property type="entry name" value="CAP_C"/>
    <property type="match status" value="1"/>
</dbReference>
<dbReference type="PANTHER" id="PTHR10652">
    <property type="entry name" value="ADENYLYL CYCLASE-ASSOCIATED PROTEIN"/>
    <property type="match status" value="1"/>
</dbReference>
<dbReference type="InterPro" id="IPR016098">
    <property type="entry name" value="CAP/MinC_C"/>
</dbReference>
<dbReference type="GO" id="GO:0003779">
    <property type="term" value="F:actin binding"/>
    <property type="evidence" value="ECO:0007669"/>
    <property type="project" value="InterPro"/>
</dbReference>
<dbReference type="PROSITE" id="PS51329">
    <property type="entry name" value="C_CAP_COFACTOR_C"/>
    <property type="match status" value="1"/>
</dbReference>
<dbReference type="InterPro" id="IPR013912">
    <property type="entry name" value="Adenylate_cyclase-assoc_CAP_C"/>
</dbReference>
<dbReference type="GO" id="GO:0007015">
    <property type="term" value="P:actin filament organization"/>
    <property type="evidence" value="ECO:0007669"/>
    <property type="project" value="TreeGrafter"/>
</dbReference>
<dbReference type="InterPro" id="IPR017901">
    <property type="entry name" value="C-CAP_CF_C-like"/>
</dbReference>
<comment type="similarity">
    <text evidence="1">Belongs to the CAP family.</text>
</comment>
<dbReference type="PANTHER" id="PTHR10652:SF0">
    <property type="entry name" value="ADENYLYL CYCLASE-ASSOCIATED PROTEIN"/>
    <property type="match status" value="1"/>
</dbReference>
<name>A0A6B2LNQ2_9EUKA</name>
<evidence type="ECO:0000313" key="3">
    <source>
        <dbReference type="EMBL" id="NDV38545.1"/>
    </source>
</evidence>
<dbReference type="GO" id="GO:0005737">
    <property type="term" value="C:cytoplasm"/>
    <property type="evidence" value="ECO:0007669"/>
    <property type="project" value="TreeGrafter"/>
</dbReference>
<feature type="domain" description="C-CAP/cofactor C-like" evidence="2">
    <location>
        <begin position="1"/>
        <end position="135"/>
    </location>
</feature>
<dbReference type="GO" id="GO:0019933">
    <property type="term" value="P:cAMP-mediated signaling"/>
    <property type="evidence" value="ECO:0007669"/>
    <property type="project" value="TreeGrafter"/>
</dbReference>
<dbReference type="AlphaFoldDB" id="A0A6B2LNQ2"/>
<dbReference type="Gene3D" id="2.160.20.70">
    <property type="match status" value="1"/>
</dbReference>
<dbReference type="InterPro" id="IPR001837">
    <property type="entry name" value="Adenylate_cyclase-assoc_CAP"/>
</dbReference>
<evidence type="ECO:0000256" key="1">
    <source>
        <dbReference type="ARBA" id="ARBA00007659"/>
    </source>
</evidence>
<dbReference type="InterPro" id="IPR036223">
    <property type="entry name" value="CAP_C_sf"/>
</dbReference>
<reference evidence="3" key="1">
    <citation type="journal article" date="2020" name="J. Eukaryot. Microbiol.">
        <title>De novo Sequencing, Assembly and Annotation of the Transcriptome for the Free-Living Testate Amoeba Arcella intermedia.</title>
        <authorList>
            <person name="Ribeiro G.M."/>
            <person name="Porfirio-Sousa A.L."/>
            <person name="Maurer-Alcala X.X."/>
            <person name="Katz L.A."/>
            <person name="Lahr D.J.G."/>
        </authorList>
    </citation>
    <scope>NUCLEOTIDE SEQUENCE</scope>
</reference>
<protein>
    <recommendedName>
        <fullName evidence="2">C-CAP/cofactor C-like domain-containing protein</fullName>
    </recommendedName>
</protein>
<accession>A0A6B2LNQ2</accession>
<sequence>MATLKDNKWFVENVANKQDIKLECNPKQGVYISKVTDSVITIVGKANTIVAENVNKSGIIFDDIISTVEVINSKKLQVQANGSIPSIAIDKSQGVTVFLQTAEGQKASILTSLSSEVNIILPGKTDNDDSIEFPVPSQFVSKIVGGKVVTTPSEHV</sequence>